<evidence type="ECO:0000313" key="3">
    <source>
        <dbReference type="Proteomes" id="UP001139068"/>
    </source>
</evidence>
<dbReference type="Proteomes" id="UP001139068">
    <property type="component" value="Unassembled WGS sequence"/>
</dbReference>
<keyword evidence="1" id="KW-0812">Transmembrane</keyword>
<comment type="caution">
    <text evidence="2">The sequence shown here is derived from an EMBL/GenBank/DDBJ whole genome shotgun (WGS) entry which is preliminary data.</text>
</comment>
<dbReference type="EMBL" id="JAIVFL010000001">
    <property type="protein sequence ID" value="MCI4674126.1"/>
    <property type="molecule type" value="Genomic_DNA"/>
</dbReference>
<organism evidence="2 3">
    <name type="scientific">Candidatus Mycolicibacterium alkanivorans</name>
    <dbReference type="NCBI Taxonomy" id="2954114"/>
    <lineage>
        <taxon>Bacteria</taxon>
        <taxon>Bacillati</taxon>
        <taxon>Actinomycetota</taxon>
        <taxon>Actinomycetes</taxon>
        <taxon>Mycobacteriales</taxon>
        <taxon>Mycobacteriaceae</taxon>
        <taxon>Mycolicibacterium</taxon>
    </lineage>
</organism>
<reference evidence="2" key="1">
    <citation type="journal article" date="2022" name="ISME J.">
        <title>Identification of active gaseous-alkane degraders at natural gas seeps.</title>
        <authorList>
            <person name="Farhan Ul Haque M."/>
            <person name="Hernandez M."/>
            <person name="Crombie A.T."/>
            <person name="Murrell J.C."/>
        </authorList>
    </citation>
    <scope>NUCLEOTIDE SEQUENCE</scope>
    <source>
        <strain evidence="2">ANDR5</strain>
    </source>
</reference>
<dbReference type="RefSeq" id="WP_243070598.1">
    <property type="nucleotide sequence ID" value="NZ_JAIVFL010000001.1"/>
</dbReference>
<gene>
    <name evidence="2" type="ORF">K9U37_03895</name>
</gene>
<sequence length="53" mass="5797">MTVVELIALSMLAVALAAIVCALAVAVALWWTRRHPPHAQRSISHVAGRRERP</sequence>
<protein>
    <submittedName>
        <fullName evidence="2">Uncharacterized protein</fullName>
    </submittedName>
</protein>
<keyword evidence="3" id="KW-1185">Reference proteome</keyword>
<evidence type="ECO:0000313" key="2">
    <source>
        <dbReference type="EMBL" id="MCI4674126.1"/>
    </source>
</evidence>
<keyword evidence="1" id="KW-1133">Transmembrane helix</keyword>
<accession>A0ABS9YSD3</accession>
<name>A0ABS9YSD3_9MYCO</name>
<keyword evidence="1" id="KW-0472">Membrane</keyword>
<evidence type="ECO:0000256" key="1">
    <source>
        <dbReference type="SAM" id="Phobius"/>
    </source>
</evidence>
<proteinExistence type="predicted"/>
<feature type="transmembrane region" description="Helical" evidence="1">
    <location>
        <begin position="6"/>
        <end position="31"/>
    </location>
</feature>